<comment type="caution">
    <text evidence="2">The sequence shown here is derived from an EMBL/GenBank/DDBJ whole genome shotgun (WGS) entry which is preliminary data.</text>
</comment>
<dbReference type="RefSeq" id="WP_052565087.1">
    <property type="nucleotide sequence ID" value="NZ_JQKF01000039.1"/>
</dbReference>
<dbReference type="EMBL" id="JXUW01000001">
    <property type="protein sequence ID" value="KJE78207.1"/>
    <property type="molecule type" value="Genomic_DNA"/>
</dbReference>
<evidence type="ECO:0000313" key="3">
    <source>
        <dbReference type="Proteomes" id="UP000032336"/>
    </source>
</evidence>
<gene>
    <name evidence="2" type="ORF">FEAC_02000</name>
</gene>
<keyword evidence="3" id="KW-1185">Reference proteome</keyword>
<dbReference type="GeneID" id="78371552"/>
<dbReference type="AlphaFoldDB" id="A0A0D8FZ10"/>
<dbReference type="OrthoDB" id="4087617at2"/>
<keyword evidence="1" id="KW-0812">Transmembrane</keyword>
<name>A0A0D8FZ10_9ACTN</name>
<feature type="transmembrane region" description="Helical" evidence="1">
    <location>
        <begin position="28"/>
        <end position="46"/>
    </location>
</feature>
<organism evidence="2 3">
    <name type="scientific">Ferrimicrobium acidiphilum DSM 19497</name>
    <dbReference type="NCBI Taxonomy" id="1121877"/>
    <lineage>
        <taxon>Bacteria</taxon>
        <taxon>Bacillati</taxon>
        <taxon>Actinomycetota</taxon>
        <taxon>Acidimicrobiia</taxon>
        <taxon>Acidimicrobiales</taxon>
        <taxon>Acidimicrobiaceae</taxon>
        <taxon>Ferrimicrobium</taxon>
    </lineage>
</organism>
<dbReference type="eggNOG" id="COG1290">
    <property type="taxonomic scope" value="Bacteria"/>
</dbReference>
<evidence type="ECO:0000256" key="1">
    <source>
        <dbReference type="SAM" id="Phobius"/>
    </source>
</evidence>
<reference evidence="2 3" key="1">
    <citation type="submission" date="2015-01" db="EMBL/GenBank/DDBJ databases">
        <title>Draft genome of the acidophilic iron oxidizer Ferrimicrobium acidiphilum strain T23.</title>
        <authorList>
            <person name="Poehlein A."/>
            <person name="Eisen S."/>
            <person name="Schloemann M."/>
            <person name="Johnson B.D."/>
            <person name="Daniel R."/>
            <person name="Muehling M."/>
        </authorList>
    </citation>
    <scope>NUCLEOTIDE SEQUENCE [LARGE SCALE GENOMIC DNA]</scope>
    <source>
        <strain evidence="2 3">T23</strain>
    </source>
</reference>
<keyword evidence="1" id="KW-1133">Transmembrane helix</keyword>
<dbReference type="STRING" id="1121877.FEAC_02000"/>
<proteinExistence type="predicted"/>
<keyword evidence="1" id="KW-0472">Membrane</keyword>
<evidence type="ECO:0000313" key="2">
    <source>
        <dbReference type="EMBL" id="KJE78207.1"/>
    </source>
</evidence>
<protein>
    <submittedName>
        <fullName evidence="2">Uncharacterized protein</fullName>
    </submittedName>
</protein>
<accession>A0A0D8FZ10</accession>
<dbReference type="Proteomes" id="UP000032336">
    <property type="component" value="Unassembled WGS sequence"/>
</dbReference>
<sequence length="333" mass="37166">MSRWSESERRYSKPWRGPLRHYDILKEATIGFVIVLVLVFILAITFSSPDVPPITVQAWATAQPAGFIDIALTELNGTSTTATYGPPYNTGTGSLQSLGPVSLQKFFGVKYPINTAKDFVLNPLSTLPGFPTLTAAIATYEHASKATEARWVSNYQTRMNRLSLSSSAVIAHMPSAGPVPELMTHLLAMAQSGALDAQLLTQSSFYTTNYTNPVMFIGDSVVAQPKSYWNQIVSADHLEGNQWGVMNETGSWPGQPWMWLYTMWYQVPPMSNSDNVDVEVLAIMTVLSLALLFVPVIPGLRRIPEKIPLYRLIWRRYYRDPEFTNADLPTQRP</sequence>